<protein>
    <submittedName>
        <fullName evidence="1">Uncharacterized protein</fullName>
    </submittedName>
</protein>
<dbReference type="AlphaFoldDB" id="A0A4Z2IBH4"/>
<accession>A0A4Z2IBH4</accession>
<dbReference type="Proteomes" id="UP000314294">
    <property type="component" value="Unassembled WGS sequence"/>
</dbReference>
<evidence type="ECO:0000313" key="2">
    <source>
        <dbReference type="Proteomes" id="UP000314294"/>
    </source>
</evidence>
<keyword evidence="2" id="KW-1185">Reference proteome</keyword>
<name>A0A4Z2IBH4_9TELE</name>
<comment type="caution">
    <text evidence="1">The sequence shown here is derived from an EMBL/GenBank/DDBJ whole genome shotgun (WGS) entry which is preliminary data.</text>
</comment>
<reference evidence="1 2" key="1">
    <citation type="submission" date="2019-03" db="EMBL/GenBank/DDBJ databases">
        <title>First draft genome of Liparis tanakae, snailfish: a comprehensive survey of snailfish specific genes.</title>
        <authorList>
            <person name="Kim W."/>
            <person name="Song I."/>
            <person name="Jeong J.-H."/>
            <person name="Kim D."/>
            <person name="Kim S."/>
            <person name="Ryu S."/>
            <person name="Song J.Y."/>
            <person name="Lee S.K."/>
        </authorList>
    </citation>
    <scope>NUCLEOTIDE SEQUENCE [LARGE SCALE GENOMIC DNA]</scope>
    <source>
        <tissue evidence="1">Muscle</tissue>
    </source>
</reference>
<dbReference type="EMBL" id="SRLO01000111">
    <property type="protein sequence ID" value="TNN74684.1"/>
    <property type="molecule type" value="Genomic_DNA"/>
</dbReference>
<evidence type="ECO:0000313" key="1">
    <source>
        <dbReference type="EMBL" id="TNN74684.1"/>
    </source>
</evidence>
<gene>
    <name evidence="1" type="ORF">EYF80_015002</name>
</gene>
<sequence length="69" mass="7347">MHRSGLNSMGAGSLQLQMLPYPSTLLQKSFLLLLSSVAAQWHSASAGRRTTSSLLDIAIKCQQACAALD</sequence>
<organism evidence="1 2">
    <name type="scientific">Liparis tanakae</name>
    <name type="common">Tanaka's snailfish</name>
    <dbReference type="NCBI Taxonomy" id="230148"/>
    <lineage>
        <taxon>Eukaryota</taxon>
        <taxon>Metazoa</taxon>
        <taxon>Chordata</taxon>
        <taxon>Craniata</taxon>
        <taxon>Vertebrata</taxon>
        <taxon>Euteleostomi</taxon>
        <taxon>Actinopterygii</taxon>
        <taxon>Neopterygii</taxon>
        <taxon>Teleostei</taxon>
        <taxon>Neoteleostei</taxon>
        <taxon>Acanthomorphata</taxon>
        <taxon>Eupercaria</taxon>
        <taxon>Perciformes</taxon>
        <taxon>Cottioidei</taxon>
        <taxon>Cottales</taxon>
        <taxon>Liparidae</taxon>
        <taxon>Liparis</taxon>
    </lineage>
</organism>
<proteinExistence type="predicted"/>